<protein>
    <submittedName>
        <fullName evidence="1">Uncharacterized protein</fullName>
    </submittedName>
</protein>
<evidence type="ECO:0000313" key="1">
    <source>
        <dbReference type="EMBL" id="KAI9913586.1"/>
    </source>
</evidence>
<accession>A0ACC0W5H4</accession>
<dbReference type="Proteomes" id="UP001163321">
    <property type="component" value="Chromosome 4"/>
</dbReference>
<gene>
    <name evidence="1" type="ORF">PsorP6_005317</name>
</gene>
<reference evidence="1 2" key="1">
    <citation type="journal article" date="2022" name="bioRxiv">
        <title>The genome of the oomycete Peronosclerospora sorghi, a cosmopolitan pathogen of maize and sorghum, is inflated with dispersed pseudogenes.</title>
        <authorList>
            <person name="Fletcher K."/>
            <person name="Martin F."/>
            <person name="Isakeit T."/>
            <person name="Cavanaugh K."/>
            <person name="Magill C."/>
            <person name="Michelmore R."/>
        </authorList>
    </citation>
    <scope>NUCLEOTIDE SEQUENCE [LARGE SCALE GENOMIC DNA]</scope>
    <source>
        <strain evidence="1">P6</strain>
    </source>
</reference>
<organism evidence="1 2">
    <name type="scientific">Peronosclerospora sorghi</name>
    <dbReference type="NCBI Taxonomy" id="230839"/>
    <lineage>
        <taxon>Eukaryota</taxon>
        <taxon>Sar</taxon>
        <taxon>Stramenopiles</taxon>
        <taxon>Oomycota</taxon>
        <taxon>Peronosporomycetes</taxon>
        <taxon>Peronosporales</taxon>
        <taxon>Peronosporaceae</taxon>
        <taxon>Peronosclerospora</taxon>
    </lineage>
</organism>
<evidence type="ECO:0000313" key="2">
    <source>
        <dbReference type="Proteomes" id="UP001163321"/>
    </source>
</evidence>
<proteinExistence type="predicted"/>
<keyword evidence="2" id="KW-1185">Reference proteome</keyword>
<name>A0ACC0W5H4_9STRA</name>
<dbReference type="EMBL" id="CM047583">
    <property type="protein sequence ID" value="KAI9913586.1"/>
    <property type="molecule type" value="Genomic_DNA"/>
</dbReference>
<sequence length="440" mass="49636">MFIYFFHECSRLTNGFCEALSKPIVREDGFLLVGTELVPDSLAPTGEKNRIFVKNFLVSSGAGVQQPRDHIPNSRRKHSDTVRLSVGGSRYAVDGLASRRFGNRQRHSNRPVRRSLYRWALQASRYVSAAQICKAPVTRMNVVYIAPINAVHADTIREVAVSPTKTSYVVSGGFDGTVVLTDLRNHGDPQAASIIGKYNASDVVSSVRWAPSIPHLSWTTDGGDFQVADTRVQSPQLQIPLYTSQNLTALGGLYTHEYLSSFNIALGFEHGHIAFVDIRMPRQNCCHTLLLGTPGDNNLALYTWDRRNATFSVGQNCDFRFWRCTSPITYDDFVRSYSMLHRQQQHTPASYKTSGDFSPERGLYLAVSDRYLRTYFIRTKAERTDPCVHMLTFTTLAWALCQYIRMTTSLARRYHLVVVLLAGNMNISVGRYDTNIRHCE</sequence>
<comment type="caution">
    <text evidence="1">The sequence shown here is derived from an EMBL/GenBank/DDBJ whole genome shotgun (WGS) entry which is preliminary data.</text>
</comment>